<name>A0A164FMH3_9CRUS</name>
<accession>A0A164FMH3</accession>
<proteinExistence type="predicted"/>
<evidence type="ECO:0000313" key="2">
    <source>
        <dbReference type="Proteomes" id="UP000076858"/>
    </source>
</evidence>
<feature type="non-terminal residue" evidence="1">
    <location>
        <position position="1"/>
    </location>
</feature>
<comment type="caution">
    <text evidence="1">The sequence shown here is derived from an EMBL/GenBank/DDBJ whole genome shotgun (WGS) entry which is preliminary data.</text>
</comment>
<organism evidence="1 2">
    <name type="scientific">Daphnia magna</name>
    <dbReference type="NCBI Taxonomy" id="35525"/>
    <lineage>
        <taxon>Eukaryota</taxon>
        <taxon>Metazoa</taxon>
        <taxon>Ecdysozoa</taxon>
        <taxon>Arthropoda</taxon>
        <taxon>Crustacea</taxon>
        <taxon>Branchiopoda</taxon>
        <taxon>Diplostraca</taxon>
        <taxon>Cladocera</taxon>
        <taxon>Anomopoda</taxon>
        <taxon>Daphniidae</taxon>
        <taxon>Daphnia</taxon>
    </lineage>
</organism>
<dbReference type="EMBL" id="LRGB01019425">
    <property type="protein sequence ID" value="KZR97942.1"/>
    <property type="molecule type" value="Genomic_DNA"/>
</dbReference>
<evidence type="ECO:0000313" key="1">
    <source>
        <dbReference type="EMBL" id="KZR97942.1"/>
    </source>
</evidence>
<reference evidence="1 2" key="1">
    <citation type="submission" date="2016-03" db="EMBL/GenBank/DDBJ databases">
        <title>EvidentialGene: Evidence-directed Construction of Genes on Genomes.</title>
        <authorList>
            <person name="Gilbert D.G."/>
            <person name="Choi J.-H."/>
            <person name="Mockaitis K."/>
            <person name="Colbourne J."/>
            <person name="Pfrender M."/>
        </authorList>
    </citation>
    <scope>NUCLEOTIDE SEQUENCE [LARGE SCALE GENOMIC DNA]</scope>
    <source>
        <strain evidence="1 2">Xinb3</strain>
        <tissue evidence="1">Complete organism</tissue>
    </source>
</reference>
<dbReference type="AlphaFoldDB" id="A0A164FMH3"/>
<dbReference type="Proteomes" id="UP000076858">
    <property type="component" value="Unassembled WGS sequence"/>
</dbReference>
<sequence length="62" mass="7216">IHNSITDWVSPNLTRYSTSSLNFDQNVLVLFNSETWPIFRDFEKQQRANSLPTFAIFGQIPI</sequence>
<protein>
    <submittedName>
        <fullName evidence="1">Uncharacterized protein</fullName>
    </submittedName>
</protein>
<gene>
    <name evidence="1" type="ORF">APZ42_006910</name>
</gene>
<keyword evidence="2" id="KW-1185">Reference proteome</keyword>